<protein>
    <submittedName>
        <fullName evidence="1">Uncharacterized protein</fullName>
    </submittedName>
</protein>
<dbReference type="EMBL" id="JAHESE010000040">
    <property type="protein sequence ID" value="MBT1711754.1"/>
    <property type="molecule type" value="Genomic_DNA"/>
</dbReference>
<keyword evidence="2" id="KW-1185">Reference proteome</keyword>
<name>A0AAP2E4S2_9BACT</name>
<sequence>MTFFIAPVERSDNWNRENAFSKFWIDNFIVESGTDSLTFRLDVTGFNHTNGTYTIERFQGQGFQVIDSGTYDIKHGGKCSITKTIDLRRSHLQNSQIHPTVLA</sequence>
<dbReference type="Proteomes" id="UP001319080">
    <property type="component" value="Unassembled WGS sequence"/>
</dbReference>
<organism evidence="1 2">
    <name type="scientific">Dawidia cretensis</name>
    <dbReference type="NCBI Taxonomy" id="2782350"/>
    <lineage>
        <taxon>Bacteria</taxon>
        <taxon>Pseudomonadati</taxon>
        <taxon>Bacteroidota</taxon>
        <taxon>Cytophagia</taxon>
        <taxon>Cytophagales</taxon>
        <taxon>Chryseotaleaceae</taxon>
        <taxon>Dawidia</taxon>
    </lineage>
</organism>
<comment type="caution">
    <text evidence="1">The sequence shown here is derived from an EMBL/GenBank/DDBJ whole genome shotgun (WGS) entry which is preliminary data.</text>
</comment>
<proteinExistence type="predicted"/>
<dbReference type="AlphaFoldDB" id="A0AAP2E4S2"/>
<reference evidence="1 2" key="1">
    <citation type="submission" date="2021-05" db="EMBL/GenBank/DDBJ databases">
        <title>A Polyphasic approach of four new species of the genus Ohtaekwangia: Ohtaekwangia histidinii sp. nov., Ohtaekwangia cretensis sp. nov., Ohtaekwangia indiensis sp. nov., Ohtaekwangia reichenbachii sp. nov. from diverse environment.</title>
        <authorList>
            <person name="Octaviana S."/>
        </authorList>
    </citation>
    <scope>NUCLEOTIDE SEQUENCE [LARGE SCALE GENOMIC DNA]</scope>
    <source>
        <strain evidence="1 2">PWU5</strain>
    </source>
</reference>
<gene>
    <name evidence="1" type="ORF">KK062_26165</name>
</gene>
<accession>A0AAP2E4S2</accession>
<evidence type="ECO:0000313" key="2">
    <source>
        <dbReference type="Proteomes" id="UP001319080"/>
    </source>
</evidence>
<evidence type="ECO:0000313" key="1">
    <source>
        <dbReference type="EMBL" id="MBT1711754.1"/>
    </source>
</evidence>
<dbReference type="RefSeq" id="WP_254087325.1">
    <property type="nucleotide sequence ID" value="NZ_JAHESE010000040.1"/>
</dbReference>